<dbReference type="InterPro" id="IPR055066">
    <property type="entry name" value="AASDHPPT_N"/>
</dbReference>
<dbReference type="Pfam" id="PF22624">
    <property type="entry name" value="AASDHPPT_N"/>
    <property type="match status" value="1"/>
</dbReference>
<reference evidence="5" key="1">
    <citation type="submission" date="2020-01" db="EMBL/GenBank/DDBJ databases">
        <title>Development of genomics and gene disruption for Polysphondylium violaceum indicates a role for the polyketide synthase stlB in stalk morphogenesis.</title>
        <authorList>
            <person name="Narita B."/>
            <person name="Kawabe Y."/>
            <person name="Kin K."/>
            <person name="Saito T."/>
            <person name="Gibbs R."/>
            <person name="Kuspa A."/>
            <person name="Muzny D."/>
            <person name="Queller D."/>
            <person name="Richards S."/>
            <person name="Strassman J."/>
            <person name="Sucgang R."/>
            <person name="Worley K."/>
            <person name="Schaap P."/>
        </authorList>
    </citation>
    <scope>NUCLEOTIDE SEQUENCE</scope>
    <source>
        <strain evidence="5">QSvi11</strain>
    </source>
</reference>
<dbReference type="GO" id="GO:0005829">
    <property type="term" value="C:cytosol"/>
    <property type="evidence" value="ECO:0007669"/>
    <property type="project" value="TreeGrafter"/>
</dbReference>
<dbReference type="AlphaFoldDB" id="A0A8J4PTW3"/>
<proteinExistence type="predicted"/>
<dbReference type="EMBL" id="AJWJ01000182">
    <property type="protein sequence ID" value="KAF2073793.1"/>
    <property type="molecule type" value="Genomic_DNA"/>
</dbReference>
<dbReference type="Gene3D" id="3.90.470.20">
    <property type="entry name" value="4'-phosphopantetheinyl transferase domain"/>
    <property type="match status" value="2"/>
</dbReference>
<dbReference type="Pfam" id="PF01648">
    <property type="entry name" value="ACPS"/>
    <property type="match status" value="1"/>
</dbReference>
<keyword evidence="6" id="KW-1185">Reference proteome</keyword>
<dbReference type="SUPFAM" id="SSF56214">
    <property type="entry name" value="4'-phosphopantetheinyl transferase"/>
    <property type="match status" value="2"/>
</dbReference>
<evidence type="ECO:0000313" key="6">
    <source>
        <dbReference type="Proteomes" id="UP000695562"/>
    </source>
</evidence>
<evidence type="ECO:0000256" key="2">
    <source>
        <dbReference type="ARBA" id="ARBA00022679"/>
    </source>
</evidence>
<name>A0A8J4PTW3_9MYCE</name>
<dbReference type="EC" id="2.7.8.7" evidence="1"/>
<evidence type="ECO:0000259" key="3">
    <source>
        <dbReference type="Pfam" id="PF01648"/>
    </source>
</evidence>
<dbReference type="GO" id="GO:0019878">
    <property type="term" value="P:lysine biosynthetic process via aminoadipic acid"/>
    <property type="evidence" value="ECO:0007669"/>
    <property type="project" value="TreeGrafter"/>
</dbReference>
<organism evidence="5 6">
    <name type="scientific">Polysphondylium violaceum</name>
    <dbReference type="NCBI Taxonomy" id="133409"/>
    <lineage>
        <taxon>Eukaryota</taxon>
        <taxon>Amoebozoa</taxon>
        <taxon>Evosea</taxon>
        <taxon>Eumycetozoa</taxon>
        <taxon>Dictyostelia</taxon>
        <taxon>Dictyosteliales</taxon>
        <taxon>Dictyosteliaceae</taxon>
        <taxon>Polysphondylium</taxon>
    </lineage>
</organism>
<dbReference type="OrthoDB" id="26719at2759"/>
<dbReference type="GO" id="GO:0000287">
    <property type="term" value="F:magnesium ion binding"/>
    <property type="evidence" value="ECO:0007669"/>
    <property type="project" value="InterPro"/>
</dbReference>
<dbReference type="PROSITE" id="PS00778">
    <property type="entry name" value="HIS_ACID_PHOSPHAT_2"/>
    <property type="match status" value="1"/>
</dbReference>
<sequence>MCDTLVDNSSNSNSSNSNSNAIRIVVVDKSKWTPCQEEWDKCVGVLNDEKEKQRIMGFKRPDSLGVWRSGKDNDSAKSSMLGRLLMIYLTRSMLDIPQSTSISFQRTSSNKPFYVNNVNSNNREPSSASSFSFNVSHDSDVVVIAGSVGIQYPSSFTIGIDVMKHELPKRQPLNQYFSDMKSCFTSEEWKTISDPSLSDMDQIKMFFVHWCLKESYIKSDGKGLEIELTSFEFKLSNDKTSATMYTRQRVDIDDYEYIQDTQFKFQLLYPTLLDSNDQYIMAICVPVSPTTTIPALTKESIEFIDINKLID</sequence>
<evidence type="ECO:0000256" key="1">
    <source>
        <dbReference type="ARBA" id="ARBA00013172"/>
    </source>
</evidence>
<dbReference type="InterPro" id="IPR050559">
    <property type="entry name" value="P-Pant_transferase_sf"/>
</dbReference>
<dbReference type="PANTHER" id="PTHR12215">
    <property type="entry name" value="PHOSPHOPANTETHEINE TRANSFERASE"/>
    <property type="match status" value="1"/>
</dbReference>
<evidence type="ECO:0000313" key="5">
    <source>
        <dbReference type="EMBL" id="KAF2073793.1"/>
    </source>
</evidence>
<evidence type="ECO:0000259" key="4">
    <source>
        <dbReference type="Pfam" id="PF22624"/>
    </source>
</evidence>
<dbReference type="Proteomes" id="UP000695562">
    <property type="component" value="Unassembled WGS sequence"/>
</dbReference>
<accession>A0A8J4PTW3</accession>
<comment type="caution">
    <text evidence="5">The sequence shown here is derived from an EMBL/GenBank/DDBJ whole genome shotgun (WGS) entry which is preliminary data.</text>
</comment>
<keyword evidence="2" id="KW-0808">Transferase</keyword>
<feature type="domain" description="4'-phosphopantetheinyl transferase" evidence="3">
    <location>
        <begin position="158"/>
        <end position="254"/>
    </location>
</feature>
<dbReference type="PANTHER" id="PTHR12215:SF10">
    <property type="entry name" value="L-AMINOADIPATE-SEMIALDEHYDE DEHYDROGENASE-PHOSPHOPANTETHEINYL TRANSFERASE"/>
    <property type="match status" value="1"/>
</dbReference>
<dbReference type="InterPro" id="IPR037143">
    <property type="entry name" value="4-PPantetheinyl_Trfase_dom_sf"/>
</dbReference>
<protein>
    <recommendedName>
        <fullName evidence="1">holo-[acyl-carrier-protein] synthase</fullName>
        <ecNumber evidence="1">2.7.8.7</ecNumber>
    </recommendedName>
</protein>
<dbReference type="InterPro" id="IPR033379">
    <property type="entry name" value="Acid_Pase_AS"/>
</dbReference>
<feature type="domain" description="4'-phosphopantetheinyl transferase N-terminal" evidence="4">
    <location>
        <begin position="30"/>
        <end position="147"/>
    </location>
</feature>
<dbReference type="InterPro" id="IPR008278">
    <property type="entry name" value="4-PPantetheinyl_Trfase_dom"/>
</dbReference>
<dbReference type="GO" id="GO:0008897">
    <property type="term" value="F:holo-[acyl-carrier-protein] synthase activity"/>
    <property type="evidence" value="ECO:0007669"/>
    <property type="project" value="UniProtKB-EC"/>
</dbReference>
<gene>
    <name evidence="5" type="ORF">CYY_004887</name>
</gene>